<keyword evidence="3" id="KW-1185">Reference proteome</keyword>
<dbReference type="Proteomes" id="UP000198994">
    <property type="component" value="Unassembled WGS sequence"/>
</dbReference>
<evidence type="ECO:0000313" key="3">
    <source>
        <dbReference type="Proteomes" id="UP000198994"/>
    </source>
</evidence>
<protein>
    <submittedName>
        <fullName evidence="2">ABC-type uncharacterized transport system, substrate-binding protein</fullName>
    </submittedName>
</protein>
<dbReference type="RefSeq" id="WP_089962990.1">
    <property type="nucleotide sequence ID" value="NZ_FNAV01000017.1"/>
</dbReference>
<reference evidence="3" key="1">
    <citation type="submission" date="2016-10" db="EMBL/GenBank/DDBJ databases">
        <authorList>
            <person name="Varghese N."/>
            <person name="Submissions S."/>
        </authorList>
    </citation>
    <scope>NUCLEOTIDE SEQUENCE [LARGE SCALE GENOMIC DNA]</scope>
    <source>
        <strain evidence="3">DSM 10146</strain>
    </source>
</reference>
<organism evidence="2 3">
    <name type="scientific">Salipiger thiooxidans</name>
    <dbReference type="NCBI Taxonomy" id="282683"/>
    <lineage>
        <taxon>Bacteria</taxon>
        <taxon>Pseudomonadati</taxon>
        <taxon>Pseudomonadota</taxon>
        <taxon>Alphaproteobacteria</taxon>
        <taxon>Rhodobacterales</taxon>
        <taxon>Roseobacteraceae</taxon>
        <taxon>Salipiger</taxon>
    </lineage>
</organism>
<feature type="signal peptide" evidence="1">
    <location>
        <begin position="1"/>
        <end position="19"/>
    </location>
</feature>
<dbReference type="AlphaFoldDB" id="A0A1G7K7Q9"/>
<sequence>MKRLLACLLSLLPAAQAVAHPHVFVDTTLRVVLDENQRVTGIELHWAYDEFFTLMLLEDMGLDPDGDGVLTEDELAILQGFELDNWPEDFEGDIYLYDDGRKLAPGTPEPRGVTVEDGRILSAHFRPLEPVAADGLEILQYDPSYYVAYTLDPEITVPAPCRAEIVAADLDAAEAAVQAELMRVPEDQFEVLEVGIHYADRIMLTCEPYS</sequence>
<evidence type="ECO:0000256" key="1">
    <source>
        <dbReference type="SAM" id="SignalP"/>
    </source>
</evidence>
<gene>
    <name evidence="2" type="ORF">SAMN04488105_11780</name>
</gene>
<dbReference type="STRING" id="282683.SAMN04488105_11780"/>
<keyword evidence="1" id="KW-0732">Signal</keyword>
<dbReference type="InterPro" id="IPR018247">
    <property type="entry name" value="EF_Hand_1_Ca_BS"/>
</dbReference>
<dbReference type="OrthoDB" id="1679673at2"/>
<feature type="chain" id="PRO_5011545989" evidence="1">
    <location>
        <begin position="20"/>
        <end position="210"/>
    </location>
</feature>
<dbReference type="InterPro" id="IPR010412">
    <property type="entry name" value="DUF1007"/>
</dbReference>
<dbReference type="EMBL" id="FNAV01000017">
    <property type="protein sequence ID" value="SDF32994.1"/>
    <property type="molecule type" value="Genomic_DNA"/>
</dbReference>
<dbReference type="PROSITE" id="PS00018">
    <property type="entry name" value="EF_HAND_1"/>
    <property type="match status" value="1"/>
</dbReference>
<evidence type="ECO:0000313" key="2">
    <source>
        <dbReference type="EMBL" id="SDF32994.1"/>
    </source>
</evidence>
<name>A0A1G7K7Q9_9RHOB</name>
<accession>A0A1G7K7Q9</accession>
<proteinExistence type="predicted"/>
<dbReference type="Pfam" id="PF06226">
    <property type="entry name" value="DUF1007"/>
    <property type="match status" value="1"/>
</dbReference>